<evidence type="ECO:0000313" key="3">
    <source>
        <dbReference type="Proteomes" id="UP000245474"/>
    </source>
</evidence>
<keyword evidence="3" id="KW-1185">Reference proteome</keyword>
<dbReference type="AlphaFoldDB" id="A0A2U2N0W9"/>
<evidence type="ECO:0000313" key="2">
    <source>
        <dbReference type="EMBL" id="PWG62708.1"/>
    </source>
</evidence>
<organism evidence="2 3">
    <name type="scientific">Sediminicurvatus halobius</name>
    <dbReference type="NCBI Taxonomy" id="2182432"/>
    <lineage>
        <taxon>Bacteria</taxon>
        <taxon>Pseudomonadati</taxon>
        <taxon>Pseudomonadota</taxon>
        <taxon>Gammaproteobacteria</taxon>
        <taxon>Chromatiales</taxon>
        <taxon>Ectothiorhodospiraceae</taxon>
        <taxon>Sediminicurvatus</taxon>
    </lineage>
</organism>
<evidence type="ECO:0000256" key="1">
    <source>
        <dbReference type="SAM" id="MobiDB-lite"/>
    </source>
</evidence>
<reference evidence="2 3" key="1">
    <citation type="submission" date="2018-05" db="EMBL/GenBank/DDBJ databases">
        <title>Spiribacter halobius sp. nov., a moderately halophilic bacterium isolated from marine solar saltern.</title>
        <authorList>
            <person name="Zheng W.-S."/>
            <person name="Lu D.-C."/>
            <person name="Du Z.-J."/>
        </authorList>
    </citation>
    <scope>NUCLEOTIDE SEQUENCE [LARGE SCALE GENOMIC DNA]</scope>
    <source>
        <strain evidence="2 3">E85</strain>
    </source>
</reference>
<comment type="caution">
    <text evidence="2">The sequence shown here is derived from an EMBL/GenBank/DDBJ whole genome shotgun (WGS) entry which is preliminary data.</text>
</comment>
<feature type="region of interest" description="Disordered" evidence="1">
    <location>
        <begin position="323"/>
        <end position="419"/>
    </location>
</feature>
<name>A0A2U2N0W9_9GAMM</name>
<sequence>MVTRAEVISNARRYTPPRMAGWRPTANTHTFSAANPAHTFHSGYLTGAEHDVMPYVFGGEDGFDSGTQFLMCIANGECPGGWDRRHPLPAGVAGRTTAYWYRNPPNGLGYGFRVPRSLAGIDCSGYVLRAWGFGSRRINGVGYSTRNLPRLCVEVDRAALRPGDILNRPGVHVRVFQAHRGARVRILESRGGGYPRARQPGDGRGRVIEREIDWDERYTPLSPFPQLVDQRPAPGSYPVDEGPDRIRVRFTGSGELAITEFAVDRASVPYRAPPRSPFEVVHEPPRPLAAGRHEVRVGVVNRIVGHDFADTFTFRFDLVERGRHDPSAHCKGNRHRRGRAGAAGGRRQRRDRHRGAPSHGAGPPPSGLCRAHRDLPSHDGTAAPRALVLPWQRRAHRSAAVPAARRRGTAYPRDSCALH</sequence>
<dbReference type="Gene3D" id="3.90.1720.10">
    <property type="entry name" value="endopeptidase domain like (from Nostoc punctiforme)"/>
    <property type="match status" value="1"/>
</dbReference>
<dbReference type="OrthoDB" id="9815928at2"/>
<feature type="compositionally biased region" description="Basic residues" evidence="1">
    <location>
        <begin position="346"/>
        <end position="356"/>
    </location>
</feature>
<dbReference type="Proteomes" id="UP000245474">
    <property type="component" value="Unassembled WGS sequence"/>
</dbReference>
<proteinExistence type="predicted"/>
<accession>A0A2U2N0W9</accession>
<gene>
    <name evidence="2" type="ORF">DEM34_11195</name>
</gene>
<dbReference type="RefSeq" id="WP_109678907.1">
    <property type="nucleotide sequence ID" value="NZ_CP086615.1"/>
</dbReference>
<protein>
    <submittedName>
        <fullName evidence="2">Uncharacterized protein</fullName>
    </submittedName>
</protein>
<dbReference type="EMBL" id="QFFI01000016">
    <property type="protein sequence ID" value="PWG62708.1"/>
    <property type="molecule type" value="Genomic_DNA"/>
</dbReference>